<organism evidence="1 2">
    <name type="scientific">Arcicella gelida</name>
    <dbReference type="NCBI Taxonomy" id="2984195"/>
    <lineage>
        <taxon>Bacteria</taxon>
        <taxon>Pseudomonadati</taxon>
        <taxon>Bacteroidota</taxon>
        <taxon>Cytophagia</taxon>
        <taxon>Cytophagales</taxon>
        <taxon>Flectobacillaceae</taxon>
        <taxon>Arcicella</taxon>
    </lineage>
</organism>
<dbReference type="Proteomes" id="UP001303899">
    <property type="component" value="Unassembled WGS sequence"/>
</dbReference>
<sequence length="40" mass="4638">MAYEHRLRHVKKDDETKTSPALLVEITDALKAFIRTTLEP</sequence>
<comment type="caution">
    <text evidence="1">The sequence shown here is derived from an EMBL/GenBank/DDBJ whole genome shotgun (WGS) entry which is preliminary data.</text>
</comment>
<dbReference type="RefSeq" id="WP_323330246.1">
    <property type="nucleotide sequence ID" value="NZ_JAYGIL010000014.1"/>
</dbReference>
<reference evidence="1 2" key="1">
    <citation type="submission" date="2023-12" db="EMBL/GenBank/DDBJ databases">
        <title>Novel species of the genus Arcicella isolated from rivers.</title>
        <authorList>
            <person name="Lu H."/>
        </authorList>
    </citation>
    <scope>NUCLEOTIDE SEQUENCE [LARGE SCALE GENOMIC DNA]</scope>
    <source>
        <strain evidence="1 2">DC2W</strain>
    </source>
</reference>
<protein>
    <submittedName>
        <fullName evidence="1">Uncharacterized protein</fullName>
    </submittedName>
</protein>
<evidence type="ECO:0000313" key="1">
    <source>
        <dbReference type="EMBL" id="MEA5403798.1"/>
    </source>
</evidence>
<evidence type="ECO:0000313" key="2">
    <source>
        <dbReference type="Proteomes" id="UP001303899"/>
    </source>
</evidence>
<dbReference type="EMBL" id="JAYGIL010000014">
    <property type="protein sequence ID" value="MEA5403798.1"/>
    <property type="molecule type" value="Genomic_DNA"/>
</dbReference>
<keyword evidence="2" id="KW-1185">Reference proteome</keyword>
<proteinExistence type="predicted"/>
<accession>A0ABU5S5P0</accession>
<gene>
    <name evidence="1" type="ORF">VB776_12800</name>
</gene>
<name>A0ABU5S5P0_9BACT</name>